<feature type="region of interest" description="Disordered" evidence="9">
    <location>
        <begin position="406"/>
        <end position="425"/>
    </location>
</feature>
<evidence type="ECO:0000256" key="2">
    <source>
        <dbReference type="ARBA" id="ARBA00004556"/>
    </source>
</evidence>
<evidence type="ECO:0000256" key="3">
    <source>
        <dbReference type="ARBA" id="ARBA00009557"/>
    </source>
</evidence>
<evidence type="ECO:0000256" key="6">
    <source>
        <dbReference type="ARBA" id="ARBA00022990"/>
    </source>
</evidence>
<keyword evidence="14" id="KW-1267">Proteomics identification</keyword>
<dbReference type="GO" id="GO:0030027">
    <property type="term" value="C:lamellipodium"/>
    <property type="evidence" value="ECO:0000266"/>
    <property type="project" value="RGD"/>
</dbReference>
<dbReference type="OrthoDB" id="10006997at2759"/>
<dbReference type="PeptideAtlas" id="B0BMY7"/>
<dbReference type="GO" id="GO:0051015">
    <property type="term" value="F:actin filament binding"/>
    <property type="evidence" value="ECO:0000318"/>
    <property type="project" value="GO_Central"/>
</dbReference>
<dbReference type="STRING" id="10116.ENSRNOP00000066595"/>
<dbReference type="Proteomes" id="UP000002494">
    <property type="component" value="Chromosome 8"/>
</dbReference>
<accession>B0BMY7</accession>
<dbReference type="PaxDb" id="10116-ENSRNOP00000066595"/>
<dbReference type="GO" id="GO:0030837">
    <property type="term" value="P:negative regulation of actin filament polymerization"/>
    <property type="evidence" value="ECO:0000266"/>
    <property type="project" value="RGD"/>
</dbReference>
<dbReference type="PANTHER" id="PTHR13759:SF9">
    <property type="entry name" value="TWINFILIN-2"/>
    <property type="match status" value="1"/>
</dbReference>
<dbReference type="GeneTree" id="ENSGT00530000063868"/>
<evidence type="ECO:0000256" key="8">
    <source>
        <dbReference type="ARBA" id="ARBA00023212"/>
    </source>
</evidence>
<dbReference type="HOGENOM" id="CLU_031995_1_0_1"/>
<feature type="region of interest" description="Disordered" evidence="9">
    <location>
        <begin position="342"/>
        <end position="391"/>
    </location>
</feature>
<dbReference type="GO" id="GO:0003785">
    <property type="term" value="F:actin monomer binding"/>
    <property type="evidence" value="ECO:0000266"/>
    <property type="project" value="RGD"/>
</dbReference>
<dbReference type="Gene3D" id="3.40.20.10">
    <property type="entry name" value="Severin"/>
    <property type="match status" value="1"/>
</dbReference>
<dbReference type="InterPro" id="IPR002108">
    <property type="entry name" value="ADF-H"/>
</dbReference>
<keyword evidence="4" id="KW-0963">Cytoplasm</keyword>
<dbReference type="GO" id="GO:0005884">
    <property type="term" value="C:actin filament"/>
    <property type="evidence" value="ECO:0000318"/>
    <property type="project" value="GO_Central"/>
</dbReference>
<evidence type="ECO:0000259" key="10">
    <source>
        <dbReference type="PROSITE" id="PS51263"/>
    </source>
</evidence>
<dbReference type="GO" id="GO:0030042">
    <property type="term" value="P:actin filament depolymerization"/>
    <property type="evidence" value="ECO:0000318"/>
    <property type="project" value="GO_Central"/>
</dbReference>
<organism evidence="11 12">
    <name type="scientific">Rattus norvegicus</name>
    <name type="common">Rat</name>
    <dbReference type="NCBI Taxonomy" id="10116"/>
    <lineage>
        <taxon>Eukaryota</taxon>
        <taxon>Metazoa</taxon>
        <taxon>Chordata</taxon>
        <taxon>Craniata</taxon>
        <taxon>Vertebrata</taxon>
        <taxon>Euteleostomi</taxon>
        <taxon>Mammalia</taxon>
        <taxon>Eutheria</taxon>
        <taxon>Euarchontoglires</taxon>
        <taxon>Glires</taxon>
        <taxon>Rodentia</taxon>
        <taxon>Myomorpha</taxon>
        <taxon>Muroidea</taxon>
        <taxon>Muridae</taxon>
        <taxon>Murinae</taxon>
        <taxon>Rattus</taxon>
    </lineage>
</organism>
<dbReference type="CDD" id="cd11285">
    <property type="entry name" value="ADF_Twf-N_like"/>
    <property type="match status" value="1"/>
</dbReference>
<evidence type="ECO:0000313" key="11">
    <source>
        <dbReference type="Ensembl" id="ENSRNOP00000066595.2"/>
    </source>
</evidence>
<dbReference type="SUPFAM" id="SSF55753">
    <property type="entry name" value="Actin depolymerizing proteins"/>
    <property type="match status" value="1"/>
</dbReference>
<dbReference type="SMR" id="B0BMY7"/>
<comment type="subcellular location">
    <subcellularLocation>
        <location evidence="1">Cytoplasm</location>
        <location evidence="1">Cytoskeleton</location>
    </subcellularLocation>
    <subcellularLocation>
        <location evidence="2">Cytoplasm</location>
        <location evidence="2">Perinuclear region</location>
    </subcellularLocation>
</comment>
<feature type="domain" description="ADF-H" evidence="10">
    <location>
        <begin position="4"/>
        <end position="139"/>
    </location>
</feature>
<gene>
    <name evidence="11 13" type="primary">Twf2</name>
    <name evidence="13" type="synonym">LOC684352</name>
</gene>
<dbReference type="GO" id="GO:0005737">
    <property type="term" value="C:cytoplasm"/>
    <property type="evidence" value="ECO:0000266"/>
    <property type="project" value="RGD"/>
</dbReference>
<dbReference type="AGR" id="RGD:1591460"/>
<dbReference type="GO" id="GO:0032420">
    <property type="term" value="C:stereocilium"/>
    <property type="evidence" value="ECO:0000266"/>
    <property type="project" value="RGD"/>
</dbReference>
<reference evidence="11" key="1">
    <citation type="submission" date="2024-01" db="EMBL/GenBank/DDBJ databases">
        <title>GRCr8: a new rat reference genome assembly contstructed from accurate long reads and long range scaffolding.</title>
        <authorList>
            <person name="Doris P.A."/>
            <person name="Kalbfleisch T."/>
            <person name="Li K."/>
            <person name="Howe K."/>
            <person name="Wood J."/>
        </authorList>
    </citation>
    <scope>NUCLEOTIDE SEQUENCE [LARGE SCALE GENOMIC DNA]</scope>
    <source>
        <strain evidence="11">Brown Norway</strain>
    </source>
</reference>
<dbReference type="InterPro" id="IPR028458">
    <property type="entry name" value="Twinfilin"/>
</dbReference>
<sequence>MAHQTGIHATEELKEFFAKARAGSIRLIKVIIEDEQLVLGASQEPVGRWDQDYDRAVLPLLDAQEPCYLLFRLDSQNAQGFEWLFLAWSPDNSPVRLKMLYAATRATVKKEFGGGHIKDELFGTVKDDLSLAGYQKHLSSCAAPAPLTSAERELQQIRINEVKTEISVESKHQTLQGLAFPLQPEAQRALQQLKQKTVNYIQLNNPCSLRSSLEKGIPERGTPNTLARQPILLPTGCLGALTPLLLLLRSWTWNGRPSSWYTQNPQMWPSCPHGYPEMLPATTSSCISIPMRVTPSNLWCSSTPCRGTSAALRSACSTPAARAASLTLWSRTSSWRSLRRLRSAMGRSSPPSSSMMRCIPSSTPSSRHSPSPKALEASGATSASSGAPGRMGKTARCLAWEQGRAHGLQGCHPSPLRFLPPRPGL</sequence>
<dbReference type="InterPro" id="IPR029006">
    <property type="entry name" value="ADF-H/Gelsolin-like_dom_sf"/>
</dbReference>
<reference evidence="11" key="2">
    <citation type="submission" date="2025-08" db="UniProtKB">
        <authorList>
            <consortium name="Ensembl"/>
        </authorList>
    </citation>
    <scope>IDENTIFICATION</scope>
    <source>
        <strain evidence="11">Brown Norway</strain>
    </source>
</reference>
<dbReference type="eggNOG" id="KOG1747">
    <property type="taxonomic scope" value="Eukaryota"/>
</dbReference>
<dbReference type="AlphaFoldDB" id="B0BMY7"/>
<dbReference type="PhosphoSitePlus" id="B0BMY7"/>
<dbReference type="GO" id="GO:0030426">
    <property type="term" value="C:growth cone"/>
    <property type="evidence" value="ECO:0000266"/>
    <property type="project" value="RGD"/>
</dbReference>
<evidence type="ECO:0000313" key="12">
    <source>
        <dbReference type="Proteomes" id="UP000002494"/>
    </source>
</evidence>
<comment type="similarity">
    <text evidence="3">Belongs to the actin-binding proteins ADF family. Twinfilin subfamily.</text>
</comment>
<dbReference type="RGD" id="1591460">
    <property type="gene designation" value="Twf2"/>
</dbReference>
<dbReference type="GO" id="GO:0071363">
    <property type="term" value="P:cellular response to growth factor stimulus"/>
    <property type="evidence" value="ECO:0000266"/>
    <property type="project" value="RGD"/>
</dbReference>
<dbReference type="SMART" id="SM00102">
    <property type="entry name" value="ADF"/>
    <property type="match status" value="1"/>
</dbReference>
<dbReference type="GO" id="GO:0071300">
    <property type="term" value="P:cellular response to retinoic acid"/>
    <property type="evidence" value="ECO:0000266"/>
    <property type="project" value="RGD"/>
</dbReference>
<dbReference type="GO" id="GO:0005080">
    <property type="term" value="F:protein kinase C binding"/>
    <property type="evidence" value="ECO:0000266"/>
    <property type="project" value="RGD"/>
</dbReference>
<dbReference type="GO" id="GO:0030175">
    <property type="term" value="C:filopodium"/>
    <property type="evidence" value="ECO:0000266"/>
    <property type="project" value="RGD"/>
</dbReference>
<proteinExistence type="evidence at protein level"/>
<evidence type="ECO:0000256" key="5">
    <source>
        <dbReference type="ARBA" id="ARBA00022737"/>
    </source>
</evidence>
<protein>
    <submittedName>
        <fullName evidence="11">Twinfilin actin-binding protein 2</fullName>
    </submittedName>
</protein>
<dbReference type="GO" id="GO:0048471">
    <property type="term" value="C:perinuclear region of cytoplasm"/>
    <property type="evidence" value="ECO:0000266"/>
    <property type="project" value="RGD"/>
</dbReference>
<evidence type="ECO:0000256" key="7">
    <source>
        <dbReference type="ARBA" id="ARBA00023203"/>
    </source>
</evidence>
<evidence type="ECO:0000313" key="13">
    <source>
        <dbReference type="RGD" id="1591460"/>
    </source>
</evidence>
<dbReference type="KEGG" id="rno:684352"/>
<dbReference type="CTD" id="11344"/>
<dbReference type="GO" id="GO:0010976">
    <property type="term" value="P:positive regulation of neuron projection development"/>
    <property type="evidence" value="ECO:0000266"/>
    <property type="project" value="RGD"/>
</dbReference>
<evidence type="ECO:0000256" key="9">
    <source>
        <dbReference type="SAM" id="MobiDB-lite"/>
    </source>
</evidence>
<dbReference type="Pfam" id="PF00241">
    <property type="entry name" value="Cofilin_ADF"/>
    <property type="match status" value="1"/>
</dbReference>
<dbReference type="GO" id="GO:0045773">
    <property type="term" value="P:positive regulation of axon extension"/>
    <property type="evidence" value="ECO:0000266"/>
    <property type="project" value="RGD"/>
</dbReference>
<dbReference type="PANTHER" id="PTHR13759">
    <property type="entry name" value="TWINFILIN"/>
    <property type="match status" value="1"/>
</dbReference>
<keyword evidence="6" id="KW-0007">Acetylation</keyword>
<evidence type="ECO:0000256" key="4">
    <source>
        <dbReference type="ARBA" id="ARBA00022490"/>
    </source>
</evidence>
<name>B0BMY7_RAT</name>
<keyword evidence="7" id="KW-0009">Actin-binding</keyword>
<keyword evidence="8" id="KW-0206">Cytoskeleton</keyword>
<keyword evidence="12" id="KW-1185">Reference proteome</keyword>
<dbReference type="GO" id="GO:0051016">
    <property type="term" value="P:barbed-end actin filament capping"/>
    <property type="evidence" value="ECO:0000266"/>
    <property type="project" value="RGD"/>
</dbReference>
<dbReference type="GO" id="GO:0030016">
    <property type="term" value="C:myofibril"/>
    <property type="evidence" value="ECO:0000266"/>
    <property type="project" value="RGD"/>
</dbReference>
<dbReference type="GO" id="GO:0010591">
    <property type="term" value="P:regulation of lamellipodium assembly"/>
    <property type="evidence" value="ECO:0000318"/>
    <property type="project" value="GO_Central"/>
</dbReference>
<dbReference type="GO" id="GO:0010592">
    <property type="term" value="P:positive regulation of lamellipodium assembly"/>
    <property type="evidence" value="ECO:0000266"/>
    <property type="project" value="RGD"/>
</dbReference>
<feature type="compositionally biased region" description="Low complexity" evidence="9">
    <location>
        <begin position="343"/>
        <end position="387"/>
    </location>
</feature>
<evidence type="ECO:0007829" key="14">
    <source>
        <dbReference type="PeptideAtlas" id="B0BMY7"/>
    </source>
</evidence>
<dbReference type="GO" id="GO:0005524">
    <property type="term" value="F:ATP binding"/>
    <property type="evidence" value="ECO:0000266"/>
    <property type="project" value="RGD"/>
</dbReference>
<dbReference type="PROSITE" id="PS51263">
    <property type="entry name" value="ADF_H"/>
    <property type="match status" value="1"/>
</dbReference>
<dbReference type="GO" id="GO:0005546">
    <property type="term" value="F:phosphatidylinositol-4,5-bisphosphate binding"/>
    <property type="evidence" value="ECO:0000266"/>
    <property type="project" value="RGD"/>
</dbReference>
<dbReference type="Bgee" id="ENSRNOG00000048915">
    <property type="expression patterns" value="Expressed in heart and 20 other cell types or tissues"/>
</dbReference>
<dbReference type="jPOST" id="B0BMY7"/>
<reference evidence="11" key="3">
    <citation type="submission" date="2025-09" db="UniProtKB">
        <authorList>
            <consortium name="Ensembl"/>
        </authorList>
    </citation>
    <scope>IDENTIFICATION</scope>
    <source>
        <strain evidence="11">Brown Norway</strain>
    </source>
</reference>
<dbReference type="GO" id="GO:0032956">
    <property type="term" value="P:regulation of actin cytoskeleton organization"/>
    <property type="evidence" value="ECO:0000266"/>
    <property type="project" value="RGD"/>
</dbReference>
<dbReference type="FunCoup" id="B0BMY7">
    <property type="interactions" value="1291"/>
</dbReference>
<evidence type="ECO:0000256" key="1">
    <source>
        <dbReference type="ARBA" id="ARBA00004245"/>
    </source>
</evidence>
<dbReference type="Ensembl" id="ENSRNOT00000074683.3">
    <property type="protein sequence ID" value="ENSRNOP00000066595.2"/>
    <property type="gene ID" value="ENSRNOG00000048915.3"/>
</dbReference>
<keyword evidence="5" id="KW-0677">Repeat</keyword>